<sequence>MTSRIGYENSNGKSIKIQAGNELTEVGHGGREKKSNVAEEEEEEEKEMEGNKEKMKKMES</sequence>
<feature type="compositionally biased region" description="Basic and acidic residues" evidence="1">
    <location>
        <begin position="28"/>
        <end position="37"/>
    </location>
</feature>
<keyword evidence="3" id="KW-1185">Reference proteome</keyword>
<comment type="caution">
    <text evidence="2">The sequence shown here is derived from an EMBL/GenBank/DDBJ whole genome shotgun (WGS) entry which is preliminary data.</text>
</comment>
<feature type="compositionally biased region" description="Polar residues" evidence="1">
    <location>
        <begin position="1"/>
        <end position="13"/>
    </location>
</feature>
<dbReference type="EMBL" id="JAWJWF010000049">
    <property type="protein sequence ID" value="KAK6619247.1"/>
    <property type="molecule type" value="Genomic_DNA"/>
</dbReference>
<name>A0ABR1AH00_POLSC</name>
<reference evidence="2 3" key="1">
    <citation type="submission" date="2023-09" db="EMBL/GenBank/DDBJ databases">
        <title>Genomes of two closely related lineages of the louse Polyplax serrata with different host specificities.</title>
        <authorList>
            <person name="Martinu J."/>
            <person name="Tarabai H."/>
            <person name="Stefka J."/>
            <person name="Hypsa V."/>
        </authorList>
    </citation>
    <scope>NUCLEOTIDE SEQUENCE [LARGE SCALE GENOMIC DNA]</scope>
    <source>
        <strain evidence="2">98ZLc_SE</strain>
    </source>
</reference>
<accession>A0ABR1AH00</accession>
<evidence type="ECO:0000313" key="3">
    <source>
        <dbReference type="Proteomes" id="UP001359485"/>
    </source>
</evidence>
<gene>
    <name evidence="2" type="ORF">RUM44_003629</name>
</gene>
<proteinExistence type="predicted"/>
<protein>
    <submittedName>
        <fullName evidence="2">Uncharacterized protein</fullName>
    </submittedName>
</protein>
<evidence type="ECO:0000256" key="1">
    <source>
        <dbReference type="SAM" id="MobiDB-lite"/>
    </source>
</evidence>
<feature type="compositionally biased region" description="Acidic residues" evidence="1">
    <location>
        <begin position="38"/>
        <end position="47"/>
    </location>
</feature>
<feature type="region of interest" description="Disordered" evidence="1">
    <location>
        <begin position="1"/>
        <end position="60"/>
    </location>
</feature>
<dbReference type="Proteomes" id="UP001359485">
    <property type="component" value="Unassembled WGS sequence"/>
</dbReference>
<organism evidence="2 3">
    <name type="scientific">Polyplax serrata</name>
    <name type="common">Common mouse louse</name>
    <dbReference type="NCBI Taxonomy" id="468196"/>
    <lineage>
        <taxon>Eukaryota</taxon>
        <taxon>Metazoa</taxon>
        <taxon>Ecdysozoa</taxon>
        <taxon>Arthropoda</taxon>
        <taxon>Hexapoda</taxon>
        <taxon>Insecta</taxon>
        <taxon>Pterygota</taxon>
        <taxon>Neoptera</taxon>
        <taxon>Paraneoptera</taxon>
        <taxon>Psocodea</taxon>
        <taxon>Troctomorpha</taxon>
        <taxon>Phthiraptera</taxon>
        <taxon>Anoplura</taxon>
        <taxon>Polyplacidae</taxon>
        <taxon>Polyplax</taxon>
    </lineage>
</organism>
<evidence type="ECO:0000313" key="2">
    <source>
        <dbReference type="EMBL" id="KAK6619247.1"/>
    </source>
</evidence>
<feature type="compositionally biased region" description="Basic and acidic residues" evidence="1">
    <location>
        <begin position="48"/>
        <end position="60"/>
    </location>
</feature>